<sequence length="143" mass="16373">MGWAGTSVPERLFDGVVYTTPDKGAKDEQDWTLRNNTLERSPCIKGLWLPVRVKLLLKFFSLSYRLIPLFGENHYVKFVLPSRDFSENWKRNQVKVRVTKKEEQLRRKENPSCEKVESRSSCGGDTVAGVKGASAEMSKPCYK</sequence>
<evidence type="ECO:0000256" key="1">
    <source>
        <dbReference type="SAM" id="MobiDB-lite"/>
    </source>
</evidence>
<reference evidence="2 3" key="1">
    <citation type="submission" date="2023-10" db="EMBL/GenBank/DDBJ databases">
        <title>Genomes of two closely related lineages of the louse Polyplax serrata with different host specificities.</title>
        <authorList>
            <person name="Martinu J."/>
            <person name="Tarabai H."/>
            <person name="Stefka J."/>
            <person name="Hypsa V."/>
        </authorList>
    </citation>
    <scope>NUCLEOTIDE SEQUENCE [LARGE SCALE GENOMIC DNA]</scope>
    <source>
        <strain evidence="2">HR10_N</strain>
    </source>
</reference>
<dbReference type="AlphaFoldDB" id="A0AAN8PP30"/>
<dbReference type="EMBL" id="JAWJWE010000002">
    <property type="protein sequence ID" value="KAK6642370.1"/>
    <property type="molecule type" value="Genomic_DNA"/>
</dbReference>
<organism evidence="2 3">
    <name type="scientific">Polyplax serrata</name>
    <name type="common">Common mouse louse</name>
    <dbReference type="NCBI Taxonomy" id="468196"/>
    <lineage>
        <taxon>Eukaryota</taxon>
        <taxon>Metazoa</taxon>
        <taxon>Ecdysozoa</taxon>
        <taxon>Arthropoda</taxon>
        <taxon>Hexapoda</taxon>
        <taxon>Insecta</taxon>
        <taxon>Pterygota</taxon>
        <taxon>Neoptera</taxon>
        <taxon>Paraneoptera</taxon>
        <taxon>Psocodea</taxon>
        <taxon>Troctomorpha</taxon>
        <taxon>Phthiraptera</taxon>
        <taxon>Anoplura</taxon>
        <taxon>Polyplacidae</taxon>
        <taxon>Polyplax</taxon>
    </lineage>
</organism>
<evidence type="ECO:0000313" key="3">
    <source>
        <dbReference type="Proteomes" id="UP001372834"/>
    </source>
</evidence>
<dbReference type="Proteomes" id="UP001372834">
    <property type="component" value="Unassembled WGS sequence"/>
</dbReference>
<gene>
    <name evidence="2" type="ORF">RUM43_003871</name>
</gene>
<protein>
    <submittedName>
        <fullName evidence="2">Uncharacterized protein</fullName>
    </submittedName>
</protein>
<feature type="compositionally biased region" description="Basic and acidic residues" evidence="1">
    <location>
        <begin position="100"/>
        <end position="118"/>
    </location>
</feature>
<comment type="caution">
    <text evidence="2">The sequence shown here is derived from an EMBL/GenBank/DDBJ whole genome shotgun (WGS) entry which is preliminary data.</text>
</comment>
<feature type="region of interest" description="Disordered" evidence="1">
    <location>
        <begin position="100"/>
        <end position="143"/>
    </location>
</feature>
<evidence type="ECO:0000313" key="2">
    <source>
        <dbReference type="EMBL" id="KAK6642370.1"/>
    </source>
</evidence>
<name>A0AAN8PP30_POLSC</name>
<proteinExistence type="predicted"/>
<accession>A0AAN8PP30</accession>